<evidence type="ECO:0000313" key="1">
    <source>
        <dbReference type="EMBL" id="QDV56879.1"/>
    </source>
</evidence>
<reference evidence="1 2" key="1">
    <citation type="submission" date="2019-02" db="EMBL/GenBank/DDBJ databases">
        <title>Deep-cultivation of Planctomycetes and their phenomic and genomic characterization uncovers novel biology.</title>
        <authorList>
            <person name="Wiegand S."/>
            <person name="Jogler M."/>
            <person name="Boedeker C."/>
            <person name="Pinto D."/>
            <person name="Vollmers J."/>
            <person name="Rivas-Marin E."/>
            <person name="Kohn T."/>
            <person name="Peeters S.H."/>
            <person name="Heuer A."/>
            <person name="Rast P."/>
            <person name="Oberbeckmann S."/>
            <person name="Bunk B."/>
            <person name="Jeske O."/>
            <person name="Meyerdierks A."/>
            <person name="Storesund J.E."/>
            <person name="Kallscheuer N."/>
            <person name="Luecker S."/>
            <person name="Lage O.M."/>
            <person name="Pohl T."/>
            <person name="Merkel B.J."/>
            <person name="Hornburger P."/>
            <person name="Mueller R.-W."/>
            <person name="Bruemmer F."/>
            <person name="Labrenz M."/>
            <person name="Spormann A.M."/>
            <person name="Op den Camp H."/>
            <person name="Overmann J."/>
            <person name="Amann R."/>
            <person name="Jetten M.S.M."/>
            <person name="Mascher T."/>
            <person name="Medema M.H."/>
            <person name="Devos D.P."/>
            <person name="Kaster A.-K."/>
            <person name="Ovreas L."/>
            <person name="Rohde M."/>
            <person name="Galperin M.Y."/>
            <person name="Jogler C."/>
        </authorList>
    </citation>
    <scope>NUCLEOTIDE SEQUENCE [LARGE SCALE GENOMIC DNA]</scope>
    <source>
        <strain evidence="1 2">Mal33</strain>
    </source>
</reference>
<accession>A0A518IUX2</accession>
<evidence type="ECO:0000313" key="2">
    <source>
        <dbReference type="Proteomes" id="UP000316770"/>
    </source>
</evidence>
<organism evidence="1 2">
    <name type="scientific">Rosistilla oblonga</name>
    <dbReference type="NCBI Taxonomy" id="2527990"/>
    <lineage>
        <taxon>Bacteria</taxon>
        <taxon>Pseudomonadati</taxon>
        <taxon>Planctomycetota</taxon>
        <taxon>Planctomycetia</taxon>
        <taxon>Pirellulales</taxon>
        <taxon>Pirellulaceae</taxon>
        <taxon>Rosistilla</taxon>
    </lineage>
</organism>
<dbReference type="Proteomes" id="UP000316770">
    <property type="component" value="Chromosome"/>
</dbReference>
<evidence type="ECO:0008006" key="3">
    <source>
        <dbReference type="Google" id="ProtNLM"/>
    </source>
</evidence>
<proteinExistence type="predicted"/>
<dbReference type="AlphaFoldDB" id="A0A518IUX2"/>
<dbReference type="RefSeq" id="WP_145285778.1">
    <property type="nucleotide sequence ID" value="NZ_CP036318.1"/>
</dbReference>
<name>A0A518IUX2_9BACT</name>
<protein>
    <recommendedName>
        <fullName evidence="3">N-acetyltransferase domain-containing protein</fullName>
    </recommendedName>
</protein>
<sequence>MNLPTRMRLEACASEETEIAEIQFLGREDAKRGIDAQWWSDDLETKTPLADEPDSHWNWCEIISYYQNKPKFIARCVQTPDGAIQGAMLVRRKVKSVLDPGQNAVFIDRIATAPWNRDKLAKNPLYRGVGTGFVLYSIVLSYTQGFGGRVNLQAVASEEFHAKQGFEPTTIQQDGEIVWEIPADVAQKKLIERGIIDA</sequence>
<keyword evidence="2" id="KW-1185">Reference proteome</keyword>
<dbReference type="EMBL" id="CP036318">
    <property type="protein sequence ID" value="QDV56879.1"/>
    <property type="molecule type" value="Genomic_DNA"/>
</dbReference>
<gene>
    <name evidence="1" type="ORF">Mal33_28800</name>
</gene>